<dbReference type="Pfam" id="PF00128">
    <property type="entry name" value="Alpha-amylase"/>
    <property type="match status" value="1"/>
</dbReference>
<evidence type="ECO:0000259" key="1">
    <source>
        <dbReference type="Pfam" id="PF00128"/>
    </source>
</evidence>
<dbReference type="EMBL" id="JBHTKA010000001">
    <property type="protein sequence ID" value="MFD0997818.1"/>
    <property type="molecule type" value="Genomic_DNA"/>
</dbReference>
<accession>A0ABW3JV53</accession>
<dbReference type="InterPro" id="IPR017853">
    <property type="entry name" value="GH"/>
</dbReference>
<keyword evidence="2" id="KW-0378">Hydrolase</keyword>
<reference evidence="3" key="1">
    <citation type="journal article" date="2019" name="Int. J. Syst. Evol. Microbiol.">
        <title>The Global Catalogue of Microorganisms (GCM) 10K type strain sequencing project: providing services to taxonomists for standard genome sequencing and annotation.</title>
        <authorList>
            <consortium name="The Broad Institute Genomics Platform"/>
            <consortium name="The Broad Institute Genome Sequencing Center for Infectious Disease"/>
            <person name="Wu L."/>
            <person name="Ma J."/>
        </authorList>
    </citation>
    <scope>NUCLEOTIDE SEQUENCE [LARGE SCALE GENOMIC DNA]</scope>
    <source>
        <strain evidence="3">CCUG 58938</strain>
    </source>
</reference>
<dbReference type="InterPro" id="IPR006047">
    <property type="entry name" value="GH13_cat_dom"/>
</dbReference>
<dbReference type="Gene3D" id="3.20.20.80">
    <property type="entry name" value="Glycosidases"/>
    <property type="match status" value="1"/>
</dbReference>
<dbReference type="Proteomes" id="UP001597112">
    <property type="component" value="Unassembled WGS sequence"/>
</dbReference>
<protein>
    <submittedName>
        <fullName evidence="2">Alpha-amylase family glycosyl hydrolase</fullName>
    </submittedName>
</protein>
<evidence type="ECO:0000313" key="2">
    <source>
        <dbReference type="EMBL" id="MFD0997818.1"/>
    </source>
</evidence>
<sequence length="66" mass="7641">MNNLDYIEALGCTALWLCHIFENNKESYHGYAIRDYPQIDKSSRTTEDLACVPQYIESLCCCCTRL</sequence>
<feature type="domain" description="Glycosyl hydrolase family 13 catalytic" evidence="1">
    <location>
        <begin position="2"/>
        <end position="50"/>
    </location>
</feature>
<dbReference type="GO" id="GO:0016787">
    <property type="term" value="F:hydrolase activity"/>
    <property type="evidence" value="ECO:0007669"/>
    <property type="project" value="UniProtKB-KW"/>
</dbReference>
<organism evidence="2 3">
    <name type="scientific">Ohtaekwangia kribbensis</name>
    <dbReference type="NCBI Taxonomy" id="688913"/>
    <lineage>
        <taxon>Bacteria</taxon>
        <taxon>Pseudomonadati</taxon>
        <taxon>Bacteroidota</taxon>
        <taxon>Cytophagia</taxon>
        <taxon>Cytophagales</taxon>
        <taxon>Fulvivirgaceae</taxon>
        <taxon>Ohtaekwangia</taxon>
    </lineage>
</organism>
<dbReference type="SUPFAM" id="SSF51445">
    <property type="entry name" value="(Trans)glycosidases"/>
    <property type="match status" value="1"/>
</dbReference>
<dbReference type="RefSeq" id="WP_377573437.1">
    <property type="nucleotide sequence ID" value="NZ_JBHTKA010000001.1"/>
</dbReference>
<name>A0ABW3JV53_9BACT</name>
<evidence type="ECO:0000313" key="3">
    <source>
        <dbReference type="Proteomes" id="UP001597112"/>
    </source>
</evidence>
<proteinExistence type="predicted"/>
<keyword evidence="3" id="KW-1185">Reference proteome</keyword>
<gene>
    <name evidence="2" type="ORF">ACFQ21_00815</name>
</gene>
<comment type="caution">
    <text evidence="2">The sequence shown here is derived from an EMBL/GenBank/DDBJ whole genome shotgun (WGS) entry which is preliminary data.</text>
</comment>